<dbReference type="EnsemblPlants" id="AES94911">
    <property type="protein sequence ID" value="AES94911"/>
    <property type="gene ID" value="MTR_5g019700"/>
</dbReference>
<dbReference type="PROSITE" id="PS00108">
    <property type="entry name" value="PROTEIN_KINASE_ST"/>
    <property type="match status" value="1"/>
</dbReference>
<evidence type="ECO:0000313" key="12">
    <source>
        <dbReference type="EnsemblPlants" id="AES94911"/>
    </source>
</evidence>
<dbReference type="InterPro" id="IPR017441">
    <property type="entry name" value="Protein_kinase_ATP_BS"/>
</dbReference>
<reference evidence="11 13" key="2">
    <citation type="journal article" date="2014" name="BMC Genomics">
        <title>An improved genome release (version Mt4.0) for the model legume Medicago truncatula.</title>
        <authorList>
            <person name="Tang H."/>
            <person name="Krishnakumar V."/>
            <person name="Bidwell S."/>
            <person name="Rosen B."/>
            <person name="Chan A."/>
            <person name="Zhou S."/>
            <person name="Gentzbittel L."/>
            <person name="Childs K.L."/>
            <person name="Yandell M."/>
            <person name="Gundlach H."/>
            <person name="Mayer K.F."/>
            <person name="Schwartz D.C."/>
            <person name="Town C.D."/>
        </authorList>
    </citation>
    <scope>GENOME REANNOTATION</scope>
    <source>
        <strain evidence="12 13">cv. Jemalong A17</strain>
    </source>
</reference>
<keyword evidence="5 8" id="KW-0067">ATP-binding</keyword>
<organism evidence="11 13">
    <name type="scientific">Medicago truncatula</name>
    <name type="common">Barrel medic</name>
    <name type="synonym">Medicago tribuloides</name>
    <dbReference type="NCBI Taxonomy" id="3880"/>
    <lineage>
        <taxon>Eukaryota</taxon>
        <taxon>Viridiplantae</taxon>
        <taxon>Streptophyta</taxon>
        <taxon>Embryophyta</taxon>
        <taxon>Tracheophyta</taxon>
        <taxon>Spermatophyta</taxon>
        <taxon>Magnoliopsida</taxon>
        <taxon>eudicotyledons</taxon>
        <taxon>Gunneridae</taxon>
        <taxon>Pentapetalae</taxon>
        <taxon>rosids</taxon>
        <taxon>fabids</taxon>
        <taxon>Fabales</taxon>
        <taxon>Fabaceae</taxon>
        <taxon>Papilionoideae</taxon>
        <taxon>50 kb inversion clade</taxon>
        <taxon>NPAAA clade</taxon>
        <taxon>Hologalegina</taxon>
        <taxon>IRL clade</taxon>
        <taxon>Trifolieae</taxon>
        <taxon>Medicago</taxon>
    </lineage>
</organism>
<dbReference type="Proteomes" id="UP000002051">
    <property type="component" value="Chromosome 5"/>
</dbReference>
<name>G7KC79_MEDTR</name>
<comment type="catalytic activity">
    <reaction evidence="7">
        <text>L-seryl-[protein] + ATP = O-phospho-L-seryl-[protein] + ADP + H(+)</text>
        <dbReference type="Rhea" id="RHEA:17989"/>
        <dbReference type="Rhea" id="RHEA-COMP:9863"/>
        <dbReference type="Rhea" id="RHEA-COMP:11604"/>
        <dbReference type="ChEBI" id="CHEBI:15378"/>
        <dbReference type="ChEBI" id="CHEBI:29999"/>
        <dbReference type="ChEBI" id="CHEBI:30616"/>
        <dbReference type="ChEBI" id="CHEBI:83421"/>
        <dbReference type="ChEBI" id="CHEBI:456216"/>
        <dbReference type="EC" id="2.7.11.1"/>
    </reaction>
</comment>
<dbReference type="SUPFAM" id="SSF56112">
    <property type="entry name" value="Protein kinase-like (PK-like)"/>
    <property type="match status" value="1"/>
</dbReference>
<dbReference type="GO" id="GO:0005524">
    <property type="term" value="F:ATP binding"/>
    <property type="evidence" value="ECO:0007669"/>
    <property type="project" value="UniProtKB-UniRule"/>
</dbReference>
<evidence type="ECO:0000256" key="2">
    <source>
        <dbReference type="ARBA" id="ARBA00022679"/>
    </source>
</evidence>
<dbReference type="GO" id="GO:0004672">
    <property type="term" value="F:protein kinase activity"/>
    <property type="evidence" value="ECO:0000318"/>
    <property type="project" value="GO_Central"/>
</dbReference>
<comment type="catalytic activity">
    <reaction evidence="6">
        <text>L-threonyl-[protein] + ATP = O-phospho-L-threonyl-[protein] + ADP + H(+)</text>
        <dbReference type="Rhea" id="RHEA:46608"/>
        <dbReference type="Rhea" id="RHEA-COMP:11060"/>
        <dbReference type="Rhea" id="RHEA-COMP:11605"/>
        <dbReference type="ChEBI" id="CHEBI:15378"/>
        <dbReference type="ChEBI" id="CHEBI:30013"/>
        <dbReference type="ChEBI" id="CHEBI:30616"/>
        <dbReference type="ChEBI" id="CHEBI:61977"/>
        <dbReference type="ChEBI" id="CHEBI:456216"/>
        <dbReference type="EC" id="2.7.11.1"/>
    </reaction>
</comment>
<evidence type="ECO:0000256" key="7">
    <source>
        <dbReference type="ARBA" id="ARBA00048679"/>
    </source>
</evidence>
<evidence type="ECO:0000256" key="3">
    <source>
        <dbReference type="ARBA" id="ARBA00022741"/>
    </source>
</evidence>
<evidence type="ECO:0000256" key="4">
    <source>
        <dbReference type="ARBA" id="ARBA00022777"/>
    </source>
</evidence>
<dbReference type="PROSITE" id="PS00107">
    <property type="entry name" value="PROTEIN_KINASE_ATP"/>
    <property type="match status" value="1"/>
</dbReference>
<dbReference type="eggNOG" id="KOG0192">
    <property type="taxonomic scope" value="Eukaryota"/>
</dbReference>
<dbReference type="InterPro" id="IPR011009">
    <property type="entry name" value="Kinase-like_dom_sf"/>
</dbReference>
<evidence type="ECO:0000256" key="6">
    <source>
        <dbReference type="ARBA" id="ARBA00047899"/>
    </source>
</evidence>
<dbReference type="InterPro" id="IPR051681">
    <property type="entry name" value="Ser/Thr_Kinases-Pseudokinases"/>
</dbReference>
<keyword evidence="2" id="KW-0808">Transferase</keyword>
<dbReference type="GO" id="GO:0005737">
    <property type="term" value="C:cytoplasm"/>
    <property type="evidence" value="ECO:0000318"/>
    <property type="project" value="GO_Central"/>
</dbReference>
<comment type="similarity">
    <text evidence="9">Belongs to the protein kinase superfamily.</text>
</comment>
<keyword evidence="1 9" id="KW-0723">Serine/threonine-protein kinase</keyword>
<dbReference type="STRING" id="3880.G7KC79"/>
<dbReference type="InterPro" id="IPR001245">
    <property type="entry name" value="Ser-Thr/Tyr_kinase_cat_dom"/>
</dbReference>
<dbReference type="InterPro" id="IPR000719">
    <property type="entry name" value="Prot_kinase_dom"/>
</dbReference>
<dbReference type="GO" id="GO:0007165">
    <property type="term" value="P:signal transduction"/>
    <property type="evidence" value="ECO:0000318"/>
    <property type="project" value="GO_Central"/>
</dbReference>
<keyword evidence="3 8" id="KW-0547">Nucleotide-binding</keyword>
<dbReference type="PaxDb" id="3880-AES94911"/>
<protein>
    <submittedName>
        <fullName evidence="11">Tyrosine kinase family protein</fullName>
    </submittedName>
</protein>
<gene>
    <name evidence="11" type="ordered locus">MTR_5g019700</name>
</gene>
<dbReference type="FunFam" id="3.30.200.20:FF:000034">
    <property type="entry name" value="Kinase suppressor of Ras 1"/>
    <property type="match status" value="1"/>
</dbReference>
<dbReference type="PRINTS" id="PR00109">
    <property type="entry name" value="TYRKINASE"/>
</dbReference>
<dbReference type="CDD" id="cd13999">
    <property type="entry name" value="STKc_MAP3K-like"/>
    <property type="match status" value="1"/>
</dbReference>
<feature type="binding site" evidence="8">
    <location>
        <position position="70"/>
    </location>
    <ligand>
        <name>ATP</name>
        <dbReference type="ChEBI" id="CHEBI:30616"/>
    </ligand>
</feature>
<feature type="domain" description="Protein kinase" evidence="10">
    <location>
        <begin position="43"/>
        <end position="306"/>
    </location>
</feature>
<keyword evidence="13" id="KW-1185">Reference proteome</keyword>
<evidence type="ECO:0000313" key="11">
    <source>
        <dbReference type="EMBL" id="AES94911.2"/>
    </source>
</evidence>
<reference evidence="12" key="3">
    <citation type="submission" date="2015-04" db="UniProtKB">
        <authorList>
            <consortium name="EnsemblPlants"/>
        </authorList>
    </citation>
    <scope>IDENTIFICATION</scope>
    <source>
        <strain evidence="12">cv. Jemalong A17</strain>
    </source>
</reference>
<dbReference type="SMART" id="SM00220">
    <property type="entry name" value="S_TKc"/>
    <property type="match status" value="1"/>
</dbReference>
<dbReference type="Gene3D" id="1.10.510.10">
    <property type="entry name" value="Transferase(Phosphotransferase) domain 1"/>
    <property type="match status" value="1"/>
</dbReference>
<evidence type="ECO:0000256" key="1">
    <source>
        <dbReference type="ARBA" id="ARBA00022527"/>
    </source>
</evidence>
<evidence type="ECO:0000259" key="10">
    <source>
        <dbReference type="PROSITE" id="PS50011"/>
    </source>
</evidence>
<dbReference type="EMBL" id="CM001221">
    <property type="protein sequence ID" value="AES94911.2"/>
    <property type="molecule type" value="Genomic_DNA"/>
</dbReference>
<accession>G7KC79</accession>
<dbReference type="HOGENOM" id="CLU_666286_0_0_1"/>
<accession>A0A0C3XD26</accession>
<dbReference type="PROSITE" id="PS50011">
    <property type="entry name" value="PROTEIN_KINASE_DOM"/>
    <property type="match status" value="1"/>
</dbReference>
<proteinExistence type="inferred from homology"/>
<evidence type="ECO:0000256" key="5">
    <source>
        <dbReference type="ARBA" id="ARBA00022840"/>
    </source>
</evidence>
<dbReference type="AlphaFoldDB" id="G7KC79"/>
<evidence type="ECO:0000256" key="8">
    <source>
        <dbReference type="PROSITE-ProRule" id="PRU10141"/>
    </source>
</evidence>
<dbReference type="InterPro" id="IPR008271">
    <property type="entry name" value="Ser/Thr_kinase_AS"/>
</dbReference>
<dbReference type="Pfam" id="PF07714">
    <property type="entry name" value="PK_Tyr_Ser-Thr"/>
    <property type="match status" value="1"/>
</dbReference>
<evidence type="ECO:0000256" key="9">
    <source>
        <dbReference type="RuleBase" id="RU000304"/>
    </source>
</evidence>
<dbReference type="GO" id="GO:0004674">
    <property type="term" value="F:protein serine/threonine kinase activity"/>
    <property type="evidence" value="ECO:0007669"/>
    <property type="project" value="UniProtKB-KW"/>
</dbReference>
<dbReference type="PANTHER" id="PTHR44329">
    <property type="entry name" value="SERINE/THREONINE-PROTEIN KINASE TNNI3K-RELATED"/>
    <property type="match status" value="1"/>
</dbReference>
<reference evidence="11 13" key="1">
    <citation type="journal article" date="2011" name="Nature">
        <title>The Medicago genome provides insight into the evolution of rhizobial symbioses.</title>
        <authorList>
            <person name="Young N.D."/>
            <person name="Debelle F."/>
            <person name="Oldroyd G.E."/>
            <person name="Geurts R."/>
            <person name="Cannon S.B."/>
            <person name="Udvardi M.K."/>
            <person name="Benedito V.A."/>
            <person name="Mayer K.F."/>
            <person name="Gouzy J."/>
            <person name="Schoof H."/>
            <person name="Van de Peer Y."/>
            <person name="Proost S."/>
            <person name="Cook D.R."/>
            <person name="Meyers B.C."/>
            <person name="Spannagl M."/>
            <person name="Cheung F."/>
            <person name="De Mita S."/>
            <person name="Krishnakumar V."/>
            <person name="Gundlach H."/>
            <person name="Zhou S."/>
            <person name="Mudge J."/>
            <person name="Bharti A.K."/>
            <person name="Murray J.D."/>
            <person name="Naoumkina M.A."/>
            <person name="Rosen B."/>
            <person name="Silverstein K.A."/>
            <person name="Tang H."/>
            <person name="Rombauts S."/>
            <person name="Zhao P.X."/>
            <person name="Zhou P."/>
            <person name="Barbe V."/>
            <person name="Bardou P."/>
            <person name="Bechner M."/>
            <person name="Bellec A."/>
            <person name="Berger A."/>
            <person name="Berges H."/>
            <person name="Bidwell S."/>
            <person name="Bisseling T."/>
            <person name="Choisne N."/>
            <person name="Couloux A."/>
            <person name="Denny R."/>
            <person name="Deshpande S."/>
            <person name="Dai X."/>
            <person name="Doyle J.J."/>
            <person name="Dudez A.M."/>
            <person name="Farmer A.D."/>
            <person name="Fouteau S."/>
            <person name="Franken C."/>
            <person name="Gibelin C."/>
            <person name="Gish J."/>
            <person name="Goldstein S."/>
            <person name="Gonzalez A.J."/>
            <person name="Green P.J."/>
            <person name="Hallab A."/>
            <person name="Hartog M."/>
            <person name="Hua A."/>
            <person name="Humphray S.J."/>
            <person name="Jeong D.H."/>
            <person name="Jing Y."/>
            <person name="Jocker A."/>
            <person name="Kenton S.M."/>
            <person name="Kim D.J."/>
            <person name="Klee K."/>
            <person name="Lai H."/>
            <person name="Lang C."/>
            <person name="Lin S."/>
            <person name="Macmil S.L."/>
            <person name="Magdelenat G."/>
            <person name="Matthews L."/>
            <person name="McCorrison J."/>
            <person name="Monaghan E.L."/>
            <person name="Mun J.H."/>
            <person name="Najar F.Z."/>
            <person name="Nicholson C."/>
            <person name="Noirot C."/>
            <person name="O'Bleness M."/>
            <person name="Paule C.R."/>
            <person name="Poulain J."/>
            <person name="Prion F."/>
            <person name="Qin B."/>
            <person name="Qu C."/>
            <person name="Retzel E.F."/>
            <person name="Riddle C."/>
            <person name="Sallet E."/>
            <person name="Samain S."/>
            <person name="Samson N."/>
            <person name="Sanders I."/>
            <person name="Saurat O."/>
            <person name="Scarpelli C."/>
            <person name="Schiex T."/>
            <person name="Segurens B."/>
            <person name="Severin A.J."/>
            <person name="Sherrier D.J."/>
            <person name="Shi R."/>
            <person name="Sims S."/>
            <person name="Singer S.R."/>
            <person name="Sinharoy S."/>
            <person name="Sterck L."/>
            <person name="Viollet A."/>
            <person name="Wang B.B."/>
            <person name="Wang K."/>
            <person name="Wang M."/>
            <person name="Wang X."/>
            <person name="Warfsmann J."/>
            <person name="Weissenbach J."/>
            <person name="White D.D."/>
            <person name="White J.D."/>
            <person name="Wiley G.B."/>
            <person name="Wincker P."/>
            <person name="Xing Y."/>
            <person name="Yang L."/>
            <person name="Yao Z."/>
            <person name="Ying F."/>
            <person name="Zhai J."/>
            <person name="Zhou L."/>
            <person name="Zuber A."/>
            <person name="Denarie J."/>
            <person name="Dixon R.A."/>
            <person name="May G.D."/>
            <person name="Schwartz D.C."/>
            <person name="Rogers J."/>
            <person name="Quetier F."/>
            <person name="Town C.D."/>
            <person name="Roe B.A."/>
        </authorList>
    </citation>
    <scope>NUCLEOTIDE SEQUENCE [LARGE SCALE GENOMIC DNA]</scope>
    <source>
        <strain evidence="11">A17</strain>
        <strain evidence="12 13">cv. Jemalong A17</strain>
    </source>
</reference>
<keyword evidence="4 11" id="KW-0418">Kinase</keyword>
<evidence type="ECO:0000313" key="13">
    <source>
        <dbReference type="Proteomes" id="UP000002051"/>
    </source>
</evidence>
<sequence>MMSLPSVQNTMLLFQLSLDNSSELDDGFVFDIHPSLLVDCRKLIIGEKIGEGGYSSVYKGWYENCPVAIKVILPEKTNDATPEECKASFQKEVNLLSRIQHENVIKFIGASVEPMMIITELLEGGSLYKNMKRIHPITFSLEQCLSYALDISQAMEYLHANGIIHRDLKPDNLLLTKNNDHVKVADLGLARENICNLMTSEIGTYRYMAPEVNILIYLPRGAKICYDHKADVYSFAITLWSLIKNETPFKEKQGIIAAYGARRNIRPSLAEFPEEIITLLESCWDKNPKLRPEFKEITEILISILFDLYTAKINALASIKPICTDRVDFEIEEESSNVQHTTASLVSTVENETLGPDGGAEAVNSLILDESRDQSGSQAESQSGTQTPFHDLGIPEFCIHQVWIVGLAFKGSI</sequence>
<dbReference type="PANTHER" id="PTHR44329:SF84">
    <property type="entry name" value="PROTEIN KINASE LIKE PROTEIN"/>
    <property type="match status" value="1"/>
</dbReference>